<dbReference type="Proteomes" id="UP001320706">
    <property type="component" value="Unassembled WGS sequence"/>
</dbReference>
<evidence type="ECO:0000313" key="2">
    <source>
        <dbReference type="Proteomes" id="UP001320706"/>
    </source>
</evidence>
<protein>
    <submittedName>
        <fullName evidence="1">Negative regulator of mitotic exit</fullName>
    </submittedName>
</protein>
<comment type="caution">
    <text evidence="1">The sequence shown here is derived from an EMBL/GenBank/DDBJ whole genome shotgun (WGS) entry which is preliminary data.</text>
</comment>
<accession>A0ACC3S9V2</accession>
<keyword evidence="2" id="KW-1185">Reference proteome</keyword>
<dbReference type="EMBL" id="JAMKPW020000033">
    <property type="protein sequence ID" value="KAK8202245.1"/>
    <property type="molecule type" value="Genomic_DNA"/>
</dbReference>
<gene>
    <name evidence="1" type="primary">KEL2</name>
    <name evidence="1" type="ORF">M8818_005772</name>
</gene>
<organism evidence="1 2">
    <name type="scientific">Zalaria obscura</name>
    <dbReference type="NCBI Taxonomy" id="2024903"/>
    <lineage>
        <taxon>Eukaryota</taxon>
        <taxon>Fungi</taxon>
        <taxon>Dikarya</taxon>
        <taxon>Ascomycota</taxon>
        <taxon>Pezizomycotina</taxon>
        <taxon>Dothideomycetes</taxon>
        <taxon>Dothideomycetidae</taxon>
        <taxon>Dothideales</taxon>
        <taxon>Zalariaceae</taxon>
        <taxon>Zalaria</taxon>
    </lineage>
</organism>
<name>A0ACC3S9V2_9PEZI</name>
<evidence type="ECO:0000313" key="1">
    <source>
        <dbReference type="EMBL" id="KAK8202245.1"/>
    </source>
</evidence>
<sequence>MSFLFKSSKKQQANALPAVTRNIRSADGPGSGSQIPTLNGVVSPTRDGRPTHSPVAGSSVNNSLNSLGEKVSMRSLEDNGQWAAEKASATPSPEQKSLRNRSESEPRDNRMVMAPSRQPHDTSPYPWSQRRVEFGSSGQYPFPRYGAATNSVSSKDGAIYIMGGLINGSTVKGDLWMVESAHGVPTCFPVATTSEGPGPRVGHASLLVGNAFIVFGGDTKTEESDMLDDTLYLLNTSTKQWSRAAPAGPRPPGRYGHSLNILGSKIYIFGGQVEGFFFNDLVAFDLNALQQASNRWEILIQNTIDGGPPHGQIPPARTNHSMVTWNDKLYLFGGTDGVQWFNDVWSYDPRTNSWTQLECIGYIPAAREGHASALVGDVMYIFGGRTEEGNDLGDLAAFRISSRRWYTFQNMGPSPSPRSGHSMTTFGKHIVVLGGEPSSSGRDVAELSLAYFLDTSKIRYPADSQSQTPVEQRIKGHRLPSGDKSGIPQARGLVPREPMDPVMEGSRRMGRDSSIPMQNGSRLPRTPGMASPPPGMAPPSSGLVSPPNGMISPPPGQQPRMNGHPANRQPMRPERALSPTTEMTGPAPVDIRGVISPPPAEAPISQNRNKTASPTFSNDQSYFETEQDSSPQTYRPIDQSFAVRESTEQERATTTSRSSSRAQRQHKTQQSVDRFEETPRPSTSNDRPSMDRPGSAARRIESRQDRERELPVDSGLGSSPALSQQNDEISKELEAERQKNAWYASELALARKAGYSPSSNQSMDEKAADSLGDEDRPLLEALLKMRTELAKMQSSIEVQASSAAARIAEVERQRDTAVNEAVFAKARLAARTGDAFQGGAREPTPESDRVSDINRRLALSLAAQNELSRKIDSLIKEKEAEQQARLLAEDTADAAQKRVTELDMDRQRNASEIETLRSELHEAQKTAREEAANAAEAVASHKLLSVDKTELSSKLERTLAESQNHSAILTSLREAVTASTDKSDMLERKLEEERGERETLEQKLSQLRSKHEERTTELESTTKRLRDAEELAEKHASEARTHRQAVLDGLGKITERDTDDFDASDERVTILQQQVEAANAMVRQNQAAADSASEKLRRAEERIAGLEAYQEQASREGLSIRKQLQSTLRDLKSLHQEKAELQQQVQSQQLETNAIAVQHGALKEILNERGINASDKRRSRGLDSPLSMTSTGRFGTPDMQRMRDLEQQLETALKSHEDLKSQMDEVQEREGATRKEYEEKLTALDNDHQAAVNYLHGTEKMLAKMRKELQRVKSQAAEYLKELERLKDTSSKSGEAPTGWTQDRDNLQNQLETLQKELTASKSALETKITDLQAEITNRDSDLEALRSSHRHTQADLSELQTTHTQSRAELERLERDNSVLEARATDAEKKVQLLLDQVESSVDNYRRQSQQGLAPGPNGLGHRRVPSNLSTVSSSTAGIGSGIGPGHARAHSLGGDSVYSAGGSGSDTGVAPSEADPLDGRNSLALDSLANELDALRSHWETTNKQNYRLSDRSDFDRGAGLANWRRQMSTEDGEEEVEERPGTGGTVKEGVVGGGKEGAVV</sequence>
<proteinExistence type="predicted"/>
<reference evidence="1" key="1">
    <citation type="submission" date="2024-02" db="EMBL/GenBank/DDBJ databases">
        <title>Metagenome Assembled Genome of Zalaria obscura JY119.</title>
        <authorList>
            <person name="Vighnesh L."/>
            <person name="Jagadeeshwari U."/>
            <person name="Venkata Ramana C."/>
            <person name="Sasikala C."/>
        </authorList>
    </citation>
    <scope>NUCLEOTIDE SEQUENCE</scope>
    <source>
        <strain evidence="1">JY119</strain>
    </source>
</reference>